<dbReference type="GO" id="GO:1901607">
    <property type="term" value="P:alpha-amino acid biosynthetic process"/>
    <property type="evidence" value="ECO:0007669"/>
    <property type="project" value="UniProtKB-ARBA"/>
</dbReference>
<dbReference type="STRING" id="47428.A0A284R7Q5"/>
<dbReference type="PANTHER" id="PTHR10210:SF46">
    <property type="entry name" value="RIBOSE-PHOSPHATE DIPHOSPHOKINASE"/>
    <property type="match status" value="1"/>
</dbReference>
<dbReference type="InterPro" id="IPR036974">
    <property type="entry name" value="PUA_sf"/>
</dbReference>
<dbReference type="InterPro" id="IPR029099">
    <property type="entry name" value="Pribosyltran_N"/>
</dbReference>
<dbReference type="Gene3D" id="3.40.50.2020">
    <property type="match status" value="2"/>
</dbReference>
<keyword evidence="7" id="KW-0808">Transferase</keyword>
<dbReference type="GO" id="GO:0005524">
    <property type="term" value="F:ATP binding"/>
    <property type="evidence" value="ECO:0007669"/>
    <property type="project" value="UniProtKB-KW"/>
</dbReference>
<dbReference type="InterPro" id="IPR005946">
    <property type="entry name" value="Rib-P_diPkinase"/>
</dbReference>
<accession>A0A284R7Q5</accession>
<dbReference type="InterPro" id="IPR001057">
    <property type="entry name" value="Glu/AcGlu_kinase"/>
</dbReference>
<dbReference type="Gene3D" id="2.30.130.10">
    <property type="entry name" value="PUA domain"/>
    <property type="match status" value="1"/>
</dbReference>
<dbReference type="GO" id="GO:0000287">
    <property type="term" value="F:magnesium ion binding"/>
    <property type="evidence" value="ECO:0007669"/>
    <property type="project" value="InterPro"/>
</dbReference>
<dbReference type="InterPro" id="IPR029057">
    <property type="entry name" value="PRTase-like"/>
</dbReference>
<dbReference type="GO" id="GO:0009156">
    <property type="term" value="P:ribonucleoside monophosphate biosynthetic process"/>
    <property type="evidence" value="ECO:0007669"/>
    <property type="project" value="InterPro"/>
</dbReference>
<evidence type="ECO:0000256" key="5">
    <source>
        <dbReference type="ARBA" id="ARBA00022605"/>
    </source>
</evidence>
<dbReference type="NCBIfam" id="NF002320">
    <property type="entry name" value="PRK01259.1"/>
    <property type="match status" value="1"/>
</dbReference>
<evidence type="ECO:0000256" key="13">
    <source>
        <dbReference type="ARBA" id="ARBA00022842"/>
    </source>
</evidence>
<dbReference type="AlphaFoldDB" id="A0A284R7Q5"/>
<comment type="similarity">
    <text evidence="2">Belongs to the ribose-phosphate pyrophosphokinase family.</text>
</comment>
<dbReference type="PROSITE" id="PS00114">
    <property type="entry name" value="PRPP_SYNTHASE"/>
    <property type="match status" value="1"/>
</dbReference>
<dbReference type="OMA" id="HIHEAGC"/>
<dbReference type="CDD" id="cd06223">
    <property type="entry name" value="PRTases_typeI"/>
    <property type="match status" value="1"/>
</dbReference>
<keyword evidence="12" id="KW-0067">ATP-binding</keyword>
<evidence type="ECO:0000256" key="12">
    <source>
        <dbReference type="ARBA" id="ARBA00022840"/>
    </source>
</evidence>
<dbReference type="Gene3D" id="3.40.1160.10">
    <property type="entry name" value="Acetylglutamate kinase-like"/>
    <property type="match status" value="1"/>
</dbReference>
<proteinExistence type="inferred from homology"/>
<dbReference type="GO" id="GO:0006164">
    <property type="term" value="P:purine nucleotide biosynthetic process"/>
    <property type="evidence" value="ECO:0007669"/>
    <property type="project" value="TreeGrafter"/>
</dbReference>
<feature type="compositionally biased region" description="Polar residues" evidence="15">
    <location>
        <begin position="386"/>
        <end position="397"/>
    </location>
</feature>
<evidence type="ECO:0000256" key="6">
    <source>
        <dbReference type="ARBA" id="ARBA00022650"/>
    </source>
</evidence>
<dbReference type="CDD" id="cd04242">
    <property type="entry name" value="AAK_G5K_ProB"/>
    <property type="match status" value="1"/>
</dbReference>
<comment type="catalytic activity">
    <reaction evidence="14">
        <text>D-ribose 5-phosphate + ATP = 5-phospho-alpha-D-ribose 1-diphosphate + AMP + H(+)</text>
        <dbReference type="Rhea" id="RHEA:15609"/>
        <dbReference type="ChEBI" id="CHEBI:15378"/>
        <dbReference type="ChEBI" id="CHEBI:30616"/>
        <dbReference type="ChEBI" id="CHEBI:58017"/>
        <dbReference type="ChEBI" id="CHEBI:78346"/>
        <dbReference type="ChEBI" id="CHEBI:456215"/>
        <dbReference type="EC" id="2.7.6.1"/>
    </reaction>
</comment>
<dbReference type="PANTHER" id="PTHR10210">
    <property type="entry name" value="RIBOSE-PHOSPHATE DIPHOSPHOKINASE FAMILY MEMBER"/>
    <property type="match status" value="1"/>
</dbReference>
<evidence type="ECO:0000256" key="9">
    <source>
        <dbReference type="ARBA" id="ARBA00022727"/>
    </source>
</evidence>
<name>A0A284R7Q5_ARMOS</name>
<evidence type="ECO:0000259" key="17">
    <source>
        <dbReference type="Pfam" id="PF13793"/>
    </source>
</evidence>
<dbReference type="OrthoDB" id="413572at2759"/>
<dbReference type="PRINTS" id="PR00474">
    <property type="entry name" value="GLU5KINASE"/>
</dbReference>
<keyword evidence="4" id="KW-0963">Cytoplasm</keyword>
<keyword evidence="13" id="KW-0460">Magnesium</keyword>
<dbReference type="FunFam" id="3.40.50.2020:FF:000031">
    <property type="entry name" value="Probable PRS4-ribose-phosphate pyrophosphokinase 3"/>
    <property type="match status" value="1"/>
</dbReference>
<dbReference type="GO" id="GO:0004349">
    <property type="term" value="F:glutamate 5-kinase activity"/>
    <property type="evidence" value="ECO:0007669"/>
    <property type="project" value="InterPro"/>
</dbReference>
<dbReference type="SUPFAM" id="SSF53271">
    <property type="entry name" value="PRTase-like"/>
    <property type="match status" value="1"/>
</dbReference>
<evidence type="ECO:0000256" key="15">
    <source>
        <dbReference type="SAM" id="MobiDB-lite"/>
    </source>
</evidence>
<evidence type="ECO:0000256" key="11">
    <source>
        <dbReference type="ARBA" id="ARBA00022777"/>
    </source>
</evidence>
<sequence length="810" mass="86839">MARPRHAPQCTIVIKLGTSSIVHEKMHQPLLSTLSSVVETVVHLRSQGHRVVLVSSGAIGVGLQRMNIPSRPKSLSGKQALAAIGQGRLIALWDDLFGHLEQPIAQVLLTRGDIADRTRYLNAVNTFNELLSMGVVPIVNENDTVSVSEIKFGDNDTLSAITSSMIHADYLFLLTDVDGLYTSNPRKDPDAKQIEVVTSISAIRSQVSTTTLGSSLGTGGMETKIIAAEIATGAGVTTIITSSKHPENIFGIIEYHNSLKVSSTPGTPLEPLSRTSSPVHSPPTPDSYRSGSPHARPLPRPPHTVFKPSSIPMRDLKSWTSHTLYPAGSVIIDSGAHHVLSRRESGGRLLAAGVLGVIGAFASGQAVRIVVLKSPSPAASQDDPEQSSLASSFTSTRPSTPAILAASSMSSSIASLEPLSRSSSSAALSTKPEDEVLRNMKPQPVYDDADVVEVGRGLANYNSAQISKIKGLNSSYMPQLLGYADSEILTGNSHPELAQAVAERLNVPLVPCTVKKFSNGEINLKISESVRDEDVFIIQSGASDVNDNLMELLILISACKTASARRITAVIPCFPYARMDRKDRSRAPITAKLVANMLTVAGCDHVITMDLHASQIQGFFDIPVDNLWSEPLMLAYIKREIEGYKNGIIVSPDAGGAKRTTAIADKLGVDFALIHRKRCGKEVDAPEQMEILVGDVKDKVAILVDDMIDTGKTLTLAAKTLREKGARSVHALVSHGLFSEANMSLIDQLPIEQLVVTNTIPQKQHQTQCSKLVTVDISPILAESIRRTHNGESISLLFGEWAETGTASVV</sequence>
<dbReference type="Pfam" id="PF13793">
    <property type="entry name" value="Pribosyltran_N"/>
    <property type="match status" value="1"/>
</dbReference>
<dbReference type="FunFam" id="3.40.1160.10:FF:000018">
    <property type="entry name" value="Glutamate 5-kinase"/>
    <property type="match status" value="1"/>
</dbReference>
<keyword evidence="8" id="KW-0479">Metal-binding</keyword>
<evidence type="ECO:0000256" key="7">
    <source>
        <dbReference type="ARBA" id="ARBA00022679"/>
    </source>
</evidence>
<dbReference type="InterPro" id="IPR005715">
    <property type="entry name" value="Glu_5kinase/COase_Synthase"/>
</dbReference>
<evidence type="ECO:0000256" key="1">
    <source>
        <dbReference type="ARBA" id="ARBA00004996"/>
    </source>
</evidence>
<keyword evidence="11 18" id="KW-0418">Kinase</keyword>
<dbReference type="Proteomes" id="UP000219338">
    <property type="component" value="Unassembled WGS sequence"/>
</dbReference>
<reference evidence="19" key="1">
    <citation type="journal article" date="2017" name="Nat. Ecol. Evol.">
        <title>Genome expansion and lineage-specific genetic innovations in the forest pathogenic fungi Armillaria.</title>
        <authorList>
            <person name="Sipos G."/>
            <person name="Prasanna A.N."/>
            <person name="Walter M.C."/>
            <person name="O'Connor E."/>
            <person name="Balint B."/>
            <person name="Krizsan K."/>
            <person name="Kiss B."/>
            <person name="Hess J."/>
            <person name="Varga T."/>
            <person name="Slot J."/>
            <person name="Riley R."/>
            <person name="Boka B."/>
            <person name="Rigling D."/>
            <person name="Barry K."/>
            <person name="Lee J."/>
            <person name="Mihaltcheva S."/>
            <person name="LaButti K."/>
            <person name="Lipzen A."/>
            <person name="Waldron R."/>
            <person name="Moloney N.M."/>
            <person name="Sperisen C."/>
            <person name="Kredics L."/>
            <person name="Vagvoelgyi C."/>
            <person name="Patrignani A."/>
            <person name="Fitzpatrick D."/>
            <person name="Nagy I."/>
            <person name="Doyle S."/>
            <person name="Anderson J.B."/>
            <person name="Grigoriev I.V."/>
            <person name="Gueldener U."/>
            <person name="Muensterkoetter M."/>
            <person name="Nagy L.G."/>
        </authorList>
    </citation>
    <scope>NUCLEOTIDE SEQUENCE [LARGE SCALE GENOMIC DNA]</scope>
    <source>
        <strain evidence="19">C18/9</strain>
    </source>
</reference>
<organism evidence="18 19">
    <name type="scientific">Armillaria ostoyae</name>
    <name type="common">Armillaria root rot fungus</name>
    <dbReference type="NCBI Taxonomy" id="47428"/>
    <lineage>
        <taxon>Eukaryota</taxon>
        <taxon>Fungi</taxon>
        <taxon>Dikarya</taxon>
        <taxon>Basidiomycota</taxon>
        <taxon>Agaricomycotina</taxon>
        <taxon>Agaricomycetes</taxon>
        <taxon>Agaricomycetidae</taxon>
        <taxon>Agaricales</taxon>
        <taxon>Marasmiineae</taxon>
        <taxon>Physalacriaceae</taxon>
        <taxon>Armillaria</taxon>
    </lineage>
</organism>
<dbReference type="SUPFAM" id="SSF53633">
    <property type="entry name" value="Carbamate kinase-like"/>
    <property type="match status" value="1"/>
</dbReference>
<dbReference type="InterPro" id="IPR019797">
    <property type="entry name" value="Glutamate_5-kinase_CS"/>
</dbReference>
<dbReference type="HAMAP" id="MF_00456">
    <property type="entry name" value="ProB"/>
    <property type="match status" value="1"/>
</dbReference>
<feature type="region of interest" description="Disordered" evidence="15">
    <location>
        <begin position="423"/>
        <end position="442"/>
    </location>
</feature>
<dbReference type="SMART" id="SM01400">
    <property type="entry name" value="Pribosyltran_N"/>
    <property type="match status" value="1"/>
</dbReference>
<comment type="pathway">
    <text evidence="1">Metabolic intermediate biosynthesis; 5-phospho-alpha-D-ribose 1-diphosphate biosynthesis; 5-phospho-alpha-D-ribose 1-diphosphate from D-ribose 5-phosphate (route I): step 1/1.</text>
</comment>
<dbReference type="CDD" id="cd21157">
    <property type="entry name" value="PUA_G5K"/>
    <property type="match status" value="1"/>
</dbReference>
<dbReference type="GO" id="GO:0002189">
    <property type="term" value="C:ribose phosphate diphosphokinase complex"/>
    <property type="evidence" value="ECO:0007669"/>
    <property type="project" value="TreeGrafter"/>
</dbReference>
<evidence type="ECO:0000256" key="14">
    <source>
        <dbReference type="ARBA" id="ARBA00049535"/>
    </source>
</evidence>
<evidence type="ECO:0000256" key="2">
    <source>
        <dbReference type="ARBA" id="ARBA00006478"/>
    </source>
</evidence>
<dbReference type="Pfam" id="PF14572">
    <property type="entry name" value="Pribosyl_synth"/>
    <property type="match status" value="1"/>
</dbReference>
<dbReference type="InterPro" id="IPR000842">
    <property type="entry name" value="PRib_PP_synth_CS"/>
</dbReference>
<dbReference type="GO" id="GO:0006015">
    <property type="term" value="P:5-phosphoribose 1-diphosphate biosynthetic process"/>
    <property type="evidence" value="ECO:0007669"/>
    <property type="project" value="TreeGrafter"/>
</dbReference>
<dbReference type="Pfam" id="PF00696">
    <property type="entry name" value="AA_kinase"/>
    <property type="match status" value="1"/>
</dbReference>
<dbReference type="PROSITE" id="PS50890">
    <property type="entry name" value="PUA"/>
    <property type="match status" value="1"/>
</dbReference>
<dbReference type="GO" id="GO:0003723">
    <property type="term" value="F:RNA binding"/>
    <property type="evidence" value="ECO:0007669"/>
    <property type="project" value="InterPro"/>
</dbReference>
<dbReference type="InterPro" id="IPR000836">
    <property type="entry name" value="PRTase_dom"/>
</dbReference>
<dbReference type="FunFam" id="3.40.50.2020:FF:000005">
    <property type="entry name" value="Ribose-phosphate pyrophosphokinase 1"/>
    <property type="match status" value="1"/>
</dbReference>
<dbReference type="NCBIfam" id="TIGR01027">
    <property type="entry name" value="proB"/>
    <property type="match status" value="1"/>
</dbReference>
<dbReference type="GO" id="GO:0005737">
    <property type="term" value="C:cytoplasm"/>
    <property type="evidence" value="ECO:0007669"/>
    <property type="project" value="InterPro"/>
</dbReference>
<evidence type="ECO:0000256" key="4">
    <source>
        <dbReference type="ARBA" id="ARBA00022490"/>
    </source>
</evidence>
<dbReference type="EC" id="2.7.6.1" evidence="3"/>
<keyword evidence="6" id="KW-0641">Proline biosynthesis</keyword>
<dbReference type="PROSITE" id="PS00902">
    <property type="entry name" value="GLUTAMATE_5_KINASE"/>
    <property type="match status" value="1"/>
</dbReference>
<feature type="region of interest" description="Disordered" evidence="15">
    <location>
        <begin position="263"/>
        <end position="310"/>
    </location>
</feature>
<feature type="domain" description="Ribose-phosphate pyrophosphokinase N-terminal" evidence="17">
    <location>
        <begin position="488"/>
        <end position="602"/>
    </location>
</feature>
<keyword evidence="5" id="KW-0028">Amino-acid biosynthesis</keyword>
<evidence type="ECO:0000256" key="8">
    <source>
        <dbReference type="ARBA" id="ARBA00022723"/>
    </source>
</evidence>
<dbReference type="InterPro" id="IPR001048">
    <property type="entry name" value="Asp/Glu/Uridylate_kinase"/>
</dbReference>
<feature type="domain" description="Aspartate/glutamate/uridylate kinase" evidence="16">
    <location>
        <begin position="11"/>
        <end position="241"/>
    </location>
</feature>
<dbReference type="NCBIfam" id="TIGR01251">
    <property type="entry name" value="ribP_PPkin"/>
    <property type="match status" value="1"/>
</dbReference>
<gene>
    <name evidence="18" type="ORF">ARMOST_08128</name>
</gene>
<evidence type="ECO:0000313" key="19">
    <source>
        <dbReference type="Proteomes" id="UP000219338"/>
    </source>
</evidence>
<keyword evidence="10" id="KW-0547">Nucleotide-binding</keyword>
<dbReference type="GO" id="GO:0004749">
    <property type="term" value="F:ribose phosphate diphosphokinase activity"/>
    <property type="evidence" value="ECO:0007669"/>
    <property type="project" value="UniProtKB-EC"/>
</dbReference>
<keyword evidence="9" id="KW-0545">Nucleotide biosynthesis</keyword>
<evidence type="ECO:0000313" key="18">
    <source>
        <dbReference type="EMBL" id="SJL04758.1"/>
    </source>
</evidence>
<evidence type="ECO:0000259" key="16">
    <source>
        <dbReference type="Pfam" id="PF00696"/>
    </source>
</evidence>
<evidence type="ECO:0000256" key="3">
    <source>
        <dbReference type="ARBA" id="ARBA00013247"/>
    </source>
</evidence>
<protein>
    <recommendedName>
        <fullName evidence="3">ribose-phosphate diphosphokinase</fullName>
        <ecNumber evidence="3">2.7.6.1</ecNumber>
    </recommendedName>
</protein>
<dbReference type="EMBL" id="FUEG01000005">
    <property type="protein sequence ID" value="SJL04758.1"/>
    <property type="molecule type" value="Genomic_DNA"/>
</dbReference>
<keyword evidence="19" id="KW-1185">Reference proteome</keyword>
<dbReference type="InterPro" id="IPR041739">
    <property type="entry name" value="G5K_ProB"/>
</dbReference>
<evidence type="ECO:0000256" key="10">
    <source>
        <dbReference type="ARBA" id="ARBA00022741"/>
    </source>
</evidence>
<dbReference type="InterPro" id="IPR036393">
    <property type="entry name" value="AceGlu_kinase-like_sf"/>
</dbReference>
<feature type="region of interest" description="Disordered" evidence="15">
    <location>
        <begin position="376"/>
        <end position="397"/>
    </location>
</feature>